<reference evidence="5" key="1">
    <citation type="submission" date="2018-05" db="EMBL/GenBank/DDBJ databases">
        <title>Luteimonas pekinense sp. nov., isolated from human Meibomian gland secretions, Beijing, China.</title>
        <authorList>
            <person name="Wen T."/>
            <person name="Bai H."/>
            <person name="Lv H."/>
        </authorList>
    </citation>
    <scope>NUCLEOTIDE SEQUENCE [LARGE SCALE GENOMIC DNA]</scope>
    <source>
        <strain evidence="5">83-4</strain>
    </source>
</reference>
<dbReference type="InterPro" id="IPR025205">
    <property type="entry name" value="PilX/PilW_C"/>
</dbReference>
<evidence type="ECO:0000259" key="2">
    <source>
        <dbReference type="Pfam" id="PF13681"/>
    </source>
</evidence>
<feature type="domain" description="Type 4 fimbrial biogenesis protein PilX N-terminal" evidence="3">
    <location>
        <begin position="15"/>
        <end position="65"/>
    </location>
</feature>
<dbReference type="Proteomes" id="UP000251842">
    <property type="component" value="Chromosome"/>
</dbReference>
<dbReference type="Pfam" id="PF13681">
    <property type="entry name" value="PilX"/>
    <property type="match status" value="1"/>
</dbReference>
<keyword evidence="1" id="KW-0472">Membrane</keyword>
<evidence type="ECO:0000313" key="5">
    <source>
        <dbReference type="Proteomes" id="UP000251842"/>
    </source>
</evidence>
<dbReference type="Pfam" id="PF14341">
    <property type="entry name" value="PilX_N"/>
    <property type="match status" value="1"/>
</dbReference>
<evidence type="ECO:0000256" key="1">
    <source>
        <dbReference type="SAM" id="Phobius"/>
    </source>
</evidence>
<organism evidence="4 5">
    <name type="scientific">Solilutibacter oculi</name>
    <dbReference type="NCBI Taxonomy" id="2698682"/>
    <lineage>
        <taxon>Bacteria</taxon>
        <taxon>Pseudomonadati</taxon>
        <taxon>Pseudomonadota</taxon>
        <taxon>Gammaproteobacteria</taxon>
        <taxon>Lysobacterales</taxon>
        <taxon>Lysobacteraceae</taxon>
        <taxon>Solilutibacter</taxon>
    </lineage>
</organism>
<name>A0A344J660_9GAMM</name>
<gene>
    <name evidence="4" type="ORF">DCD74_07335</name>
</gene>
<dbReference type="OrthoDB" id="5801860at2"/>
<keyword evidence="5" id="KW-1185">Reference proteome</keyword>
<protein>
    <submittedName>
        <fullName evidence="4">Pilus assembly protein</fullName>
    </submittedName>
</protein>
<accession>A0A344J660</accession>
<evidence type="ECO:0000259" key="3">
    <source>
        <dbReference type="Pfam" id="PF14341"/>
    </source>
</evidence>
<keyword evidence="1" id="KW-0812">Transmembrane</keyword>
<feature type="domain" description="PilX/PilW C-terminal" evidence="2">
    <location>
        <begin position="87"/>
        <end position="188"/>
    </location>
</feature>
<sequence>MNTFKPITARKDAQRGAALIVVLLLLIIVTLLGLASMRGALMQERMAANTMARAAAFQAAEAGLREAELSVRDGAIAVAPSSGCTNGRCASPDVAATPPWEVDGFWTNTSTPGYRQGTALGTGPTAIRPRYVIEDYGMSTGGAAAGGQSIDGSKEPVESPPDQAVYRITSYATTPNGAEVVLQTLYRR</sequence>
<feature type="transmembrane region" description="Helical" evidence="1">
    <location>
        <begin position="16"/>
        <end position="36"/>
    </location>
</feature>
<dbReference type="InterPro" id="IPR025746">
    <property type="entry name" value="PilX_N_dom"/>
</dbReference>
<dbReference type="KEGG" id="lue:DCD74_07335"/>
<proteinExistence type="predicted"/>
<dbReference type="AlphaFoldDB" id="A0A344J660"/>
<dbReference type="RefSeq" id="WP_112926733.1">
    <property type="nucleotide sequence ID" value="NZ_CP029556.1"/>
</dbReference>
<evidence type="ECO:0000313" key="4">
    <source>
        <dbReference type="EMBL" id="AXA84520.1"/>
    </source>
</evidence>
<keyword evidence="1" id="KW-1133">Transmembrane helix</keyword>
<dbReference type="EMBL" id="CP029556">
    <property type="protein sequence ID" value="AXA84520.1"/>
    <property type="molecule type" value="Genomic_DNA"/>
</dbReference>